<keyword evidence="7" id="KW-0349">Heme</keyword>
<dbReference type="GO" id="GO:0009055">
    <property type="term" value="F:electron transfer activity"/>
    <property type="evidence" value="ECO:0007669"/>
    <property type="project" value="UniProtKB-UniRule"/>
</dbReference>
<dbReference type="EMBL" id="CP021455">
    <property type="protein sequence ID" value="ARU06265.1"/>
    <property type="molecule type" value="Genomic_DNA"/>
</dbReference>
<keyword evidence="7" id="KW-0249">Electron transport</keyword>
<feature type="transmembrane region" description="Helical" evidence="7">
    <location>
        <begin position="21"/>
        <end position="42"/>
    </location>
</feature>
<keyword evidence="7" id="KW-0285">Flavoprotein</keyword>
<evidence type="ECO:0000313" key="10">
    <source>
        <dbReference type="Proteomes" id="UP000196138"/>
    </source>
</evidence>
<dbReference type="AlphaFoldDB" id="A0A1Y0ERH9"/>
<dbReference type="InterPro" id="IPR022837">
    <property type="entry name" value="MsrQ-like"/>
</dbReference>
<evidence type="ECO:0000256" key="3">
    <source>
        <dbReference type="ARBA" id="ARBA00022692"/>
    </source>
</evidence>
<dbReference type="GO" id="GO:0030091">
    <property type="term" value="P:protein repair"/>
    <property type="evidence" value="ECO:0007669"/>
    <property type="project" value="UniProtKB-UniRule"/>
</dbReference>
<proteinExistence type="inferred from homology"/>
<dbReference type="GO" id="GO:0005886">
    <property type="term" value="C:plasma membrane"/>
    <property type="evidence" value="ECO:0007669"/>
    <property type="project" value="UniProtKB-SubCell"/>
</dbReference>
<comment type="cofactor">
    <cofactor evidence="7">
        <name>FMN</name>
        <dbReference type="ChEBI" id="CHEBI:58210"/>
    </cofactor>
    <text evidence="7">Binds 1 FMN per subunit.</text>
</comment>
<dbReference type="RefSeq" id="WP_087283240.1">
    <property type="nucleotide sequence ID" value="NZ_CP021455.1"/>
</dbReference>
<keyword evidence="3 7" id="KW-0812">Transmembrane</keyword>
<evidence type="ECO:0000256" key="5">
    <source>
        <dbReference type="ARBA" id="ARBA00023004"/>
    </source>
</evidence>
<feature type="transmembrane region" description="Helical" evidence="7">
    <location>
        <begin position="186"/>
        <end position="203"/>
    </location>
</feature>
<keyword evidence="4 7" id="KW-1133">Transmembrane helix</keyword>
<dbReference type="OrthoDB" id="9788328at2"/>
<comment type="similarity">
    <text evidence="7">Belongs to the MsrQ family.</text>
</comment>
<keyword evidence="6 7" id="KW-0472">Membrane</keyword>
<evidence type="ECO:0000313" key="9">
    <source>
        <dbReference type="EMBL" id="ARU06265.1"/>
    </source>
</evidence>
<sequence length="218" mass="24411">MTPADPRLALRTGLNRALMHPLAKPAWVLLALWPLALLIWGAIQGGLGANPAETLIRSTGDWALRLLCLGLSITPLRVSLGLPALARFRRNTGVLCFVYAACHVLAYMGLDMGWQLADIWHDVLKRPFITVGMATFGLLLPLALTSFNRAVRALGGRRWQRLHRLVYLAAALALLHFLWMRSGKQLFGEVWLYGGWLALVLLWRVRAAWHKRRAAVRV</sequence>
<dbReference type="HAMAP" id="MF_01207">
    <property type="entry name" value="MsrQ"/>
    <property type="match status" value="1"/>
</dbReference>
<dbReference type="PANTHER" id="PTHR36964">
    <property type="entry name" value="PROTEIN-METHIONINE-SULFOXIDE REDUCTASE HEME-BINDING SUBUNIT MSRQ"/>
    <property type="match status" value="1"/>
</dbReference>
<dbReference type="GO" id="GO:0010181">
    <property type="term" value="F:FMN binding"/>
    <property type="evidence" value="ECO:0007669"/>
    <property type="project" value="UniProtKB-UniRule"/>
</dbReference>
<feature type="domain" description="Ferric oxidoreductase" evidence="8">
    <location>
        <begin position="60"/>
        <end position="173"/>
    </location>
</feature>
<keyword evidence="7" id="KW-0479">Metal-binding</keyword>
<gene>
    <name evidence="7" type="primary">msrQ</name>
    <name evidence="9" type="ORF">CCO03_17695</name>
</gene>
<dbReference type="Pfam" id="PF01794">
    <property type="entry name" value="Ferric_reduct"/>
    <property type="match status" value="1"/>
</dbReference>
<organism evidence="9 10">
    <name type="scientific">Comamonas serinivorans</name>
    <dbReference type="NCBI Taxonomy" id="1082851"/>
    <lineage>
        <taxon>Bacteria</taxon>
        <taxon>Pseudomonadati</taxon>
        <taxon>Pseudomonadota</taxon>
        <taxon>Betaproteobacteria</taxon>
        <taxon>Burkholderiales</taxon>
        <taxon>Comamonadaceae</taxon>
        <taxon>Comamonas</taxon>
    </lineage>
</organism>
<dbReference type="InterPro" id="IPR013130">
    <property type="entry name" value="Fe3_Rdtase_TM_dom"/>
</dbReference>
<comment type="subunit">
    <text evidence="7">Heterodimer of a catalytic subunit (MsrP) and a heme-binding subunit (MsrQ).</text>
</comment>
<dbReference type="GO" id="GO:0020037">
    <property type="term" value="F:heme binding"/>
    <property type="evidence" value="ECO:0007669"/>
    <property type="project" value="UniProtKB-UniRule"/>
</dbReference>
<evidence type="ECO:0000256" key="6">
    <source>
        <dbReference type="ARBA" id="ARBA00023136"/>
    </source>
</evidence>
<feature type="transmembrane region" description="Helical" evidence="7">
    <location>
        <begin position="62"/>
        <end position="80"/>
    </location>
</feature>
<evidence type="ECO:0000256" key="4">
    <source>
        <dbReference type="ARBA" id="ARBA00022989"/>
    </source>
</evidence>
<comment type="subcellular location">
    <subcellularLocation>
        <location evidence="7">Cell membrane</location>
        <topology evidence="7">Multi-pass membrane protein</topology>
    </subcellularLocation>
    <subcellularLocation>
        <location evidence="1">Membrane</location>
        <topology evidence="1">Multi-pass membrane protein</topology>
    </subcellularLocation>
</comment>
<protein>
    <recommendedName>
        <fullName evidence="7">Protein-methionine-sulfoxide reductase heme-binding subunit MsrQ</fullName>
    </recommendedName>
    <alternativeName>
        <fullName evidence="7">Flavocytochrome MsrQ</fullName>
    </alternativeName>
</protein>
<reference evidence="9 10" key="1">
    <citation type="submission" date="2017-05" db="EMBL/GenBank/DDBJ databases">
        <authorList>
            <person name="Song R."/>
            <person name="Chenine A.L."/>
            <person name="Ruprecht R.M."/>
        </authorList>
    </citation>
    <scope>NUCLEOTIDE SEQUENCE [LARGE SCALE GENOMIC DNA]</scope>
    <source>
        <strain evidence="9 10">DSM 26136</strain>
    </source>
</reference>
<keyword evidence="2 7" id="KW-0813">Transport</keyword>
<feature type="transmembrane region" description="Helical" evidence="7">
    <location>
        <begin position="130"/>
        <end position="150"/>
    </location>
</feature>
<dbReference type="GO" id="GO:0016679">
    <property type="term" value="F:oxidoreductase activity, acting on diphenols and related substances as donors"/>
    <property type="evidence" value="ECO:0007669"/>
    <property type="project" value="TreeGrafter"/>
</dbReference>
<dbReference type="KEGG" id="cser:CCO03_17695"/>
<evidence type="ECO:0000256" key="2">
    <source>
        <dbReference type="ARBA" id="ARBA00022448"/>
    </source>
</evidence>
<feature type="transmembrane region" description="Helical" evidence="7">
    <location>
        <begin position="92"/>
        <end position="110"/>
    </location>
</feature>
<accession>A0A1Y0ERH9</accession>
<evidence type="ECO:0000256" key="7">
    <source>
        <dbReference type="HAMAP-Rule" id="MF_01207"/>
    </source>
</evidence>
<feature type="transmembrane region" description="Helical" evidence="7">
    <location>
        <begin position="162"/>
        <end position="180"/>
    </location>
</feature>
<comment type="function">
    <text evidence="7">Part of the MsrPQ system that repairs oxidized periplasmic proteins containing methionine sulfoxide residues (Met-O), using respiratory chain electrons. Thus protects these proteins from oxidative-stress damage caused by reactive species of oxygen and chlorine generated by the host defense mechanisms. MsrPQ is essential for the maintenance of envelope integrity under bleach stress, rescuing a wide series of structurally unrelated periplasmic proteins from methionine oxidation. MsrQ provides electrons for reduction to the reductase catalytic subunit MsrP, using the quinone pool of the respiratory chain.</text>
</comment>
<keyword evidence="10" id="KW-1185">Reference proteome</keyword>
<keyword evidence="7" id="KW-0288">FMN</keyword>
<keyword evidence="7" id="KW-1003">Cell membrane</keyword>
<keyword evidence="5 7" id="KW-0408">Iron</keyword>
<evidence type="ECO:0000256" key="1">
    <source>
        <dbReference type="ARBA" id="ARBA00004141"/>
    </source>
</evidence>
<name>A0A1Y0ERH9_9BURK</name>
<evidence type="ECO:0000259" key="8">
    <source>
        <dbReference type="Pfam" id="PF01794"/>
    </source>
</evidence>
<dbReference type="PANTHER" id="PTHR36964:SF1">
    <property type="entry name" value="PROTEIN-METHIONINE-SULFOXIDE REDUCTASE HEME-BINDING SUBUNIT MSRQ"/>
    <property type="match status" value="1"/>
</dbReference>
<dbReference type="Proteomes" id="UP000196138">
    <property type="component" value="Chromosome"/>
</dbReference>
<comment type="cofactor">
    <cofactor evidence="7">
        <name>heme b</name>
        <dbReference type="ChEBI" id="CHEBI:60344"/>
    </cofactor>
    <text evidence="7">Binds 1 heme b (iron(II)-protoporphyrin IX) group per subunit.</text>
</comment>
<dbReference type="GO" id="GO:0046872">
    <property type="term" value="F:metal ion binding"/>
    <property type="evidence" value="ECO:0007669"/>
    <property type="project" value="UniProtKB-KW"/>
</dbReference>